<evidence type="ECO:0000256" key="1">
    <source>
        <dbReference type="SAM" id="MobiDB-lite"/>
    </source>
</evidence>
<dbReference type="EMBL" id="VSSQ01000007">
    <property type="protein sequence ID" value="MPL58447.1"/>
    <property type="molecule type" value="Genomic_DNA"/>
</dbReference>
<organism evidence="2">
    <name type="scientific">bioreactor metagenome</name>
    <dbReference type="NCBI Taxonomy" id="1076179"/>
    <lineage>
        <taxon>unclassified sequences</taxon>
        <taxon>metagenomes</taxon>
        <taxon>ecological metagenomes</taxon>
    </lineage>
</organism>
<feature type="region of interest" description="Disordered" evidence="1">
    <location>
        <begin position="48"/>
        <end position="68"/>
    </location>
</feature>
<name>A0A644SW07_9ZZZZ</name>
<proteinExistence type="predicted"/>
<reference evidence="2" key="1">
    <citation type="submission" date="2019-08" db="EMBL/GenBank/DDBJ databases">
        <authorList>
            <person name="Kucharzyk K."/>
            <person name="Murdoch R.W."/>
            <person name="Higgins S."/>
            <person name="Loffler F."/>
        </authorList>
    </citation>
    <scope>NUCLEOTIDE SEQUENCE</scope>
</reference>
<sequence>MSKVPLGFLKYAGQNERKDAHTQTEVFNSDVIGRTYYRAEELHKAADRAGEREEALKEAEHVVAENSP</sequence>
<accession>A0A644SW07</accession>
<evidence type="ECO:0000313" key="2">
    <source>
        <dbReference type="EMBL" id="MPL58447.1"/>
    </source>
</evidence>
<gene>
    <name evidence="2" type="ORF">SDC9_03980</name>
</gene>
<dbReference type="AlphaFoldDB" id="A0A644SW07"/>
<comment type="caution">
    <text evidence="2">The sequence shown here is derived from an EMBL/GenBank/DDBJ whole genome shotgun (WGS) entry which is preliminary data.</text>
</comment>
<protein>
    <submittedName>
        <fullName evidence="2">Uncharacterized protein</fullName>
    </submittedName>
</protein>